<gene>
    <name evidence="1" type="ORF">PPN31114_01688</name>
</gene>
<dbReference type="GeneID" id="300403734"/>
<dbReference type="Proteomes" id="UP000366945">
    <property type="component" value="Unassembled WGS sequence"/>
</dbReference>
<dbReference type="EMBL" id="CABPSK010000001">
    <property type="protein sequence ID" value="VVD91551.1"/>
    <property type="molecule type" value="Genomic_DNA"/>
</dbReference>
<dbReference type="AlphaFoldDB" id="A0A5E4TVK2"/>
<dbReference type="OrthoDB" id="7068915at2"/>
<organism evidence="1 2">
    <name type="scientific">Pandoraea pneumonica</name>
    <dbReference type="NCBI Taxonomy" id="2508299"/>
    <lineage>
        <taxon>Bacteria</taxon>
        <taxon>Pseudomonadati</taxon>
        <taxon>Pseudomonadota</taxon>
        <taxon>Betaproteobacteria</taxon>
        <taxon>Burkholderiales</taxon>
        <taxon>Burkholderiaceae</taxon>
        <taxon>Pandoraea</taxon>
    </lineage>
</organism>
<evidence type="ECO:0000313" key="1">
    <source>
        <dbReference type="EMBL" id="VVD91551.1"/>
    </source>
</evidence>
<dbReference type="RefSeq" id="WP_150678924.1">
    <property type="nucleotide sequence ID" value="NZ_CABPSK010000001.1"/>
</dbReference>
<evidence type="ECO:0000313" key="2">
    <source>
        <dbReference type="Proteomes" id="UP000366945"/>
    </source>
</evidence>
<keyword evidence="2" id="KW-1185">Reference proteome</keyword>
<proteinExistence type="predicted"/>
<reference evidence="1 2" key="1">
    <citation type="submission" date="2019-08" db="EMBL/GenBank/DDBJ databases">
        <authorList>
            <person name="Peeters C."/>
        </authorList>
    </citation>
    <scope>NUCLEOTIDE SEQUENCE [LARGE SCALE GENOMIC DNA]</scope>
    <source>
        <strain evidence="1 2">LMG 31114</strain>
    </source>
</reference>
<sequence>MNSHPSINIMETRVFGNIQHEGLEVVEREGRYFVRYDAGAHQIAWREDEISAEEFVMLKSGTAGQYQCIIGMQKRLRLLGIDPYQQNWVPSGV</sequence>
<accession>A0A5E4TVK2</accession>
<name>A0A5E4TVK2_9BURK</name>
<protein>
    <submittedName>
        <fullName evidence="1">Uncharacterized protein</fullName>
    </submittedName>
</protein>